<evidence type="ECO:0000313" key="3">
    <source>
        <dbReference type="Proteomes" id="UP000180043"/>
    </source>
</evidence>
<protein>
    <submittedName>
        <fullName evidence="2">Uncharacterized protein</fullName>
    </submittedName>
</protein>
<dbReference type="RefSeq" id="WP_070947608.1">
    <property type="nucleotide sequence ID" value="NZ_MLIQ01000021.1"/>
</dbReference>
<comment type="caution">
    <text evidence="2">The sequence shown here is derived from an EMBL/GenBank/DDBJ whole genome shotgun (WGS) entry which is preliminary data.</text>
</comment>
<organism evidence="2 3">
    <name type="scientific">Mycobacteroides chelonae</name>
    <name type="common">Mycobacterium chelonae</name>
    <dbReference type="NCBI Taxonomy" id="1774"/>
    <lineage>
        <taxon>Bacteria</taxon>
        <taxon>Bacillati</taxon>
        <taxon>Actinomycetota</taxon>
        <taxon>Actinomycetes</taxon>
        <taxon>Mycobacteriales</taxon>
        <taxon>Mycobacteriaceae</taxon>
        <taxon>Mycobacteroides</taxon>
    </lineage>
</organism>
<reference evidence="2 3" key="1">
    <citation type="submission" date="2016-10" db="EMBL/GenBank/DDBJ databases">
        <title>Evaluation of Human, Veterinary and Environmental Mycobacterium chelonae Isolates by Core Genome Phylogenomic Analysis, Targeted Gene Comparison, and Anti-microbial Susceptibility Patterns: A Tale of Mistaken Identities.</title>
        <authorList>
            <person name="Fogelson S.B."/>
            <person name="Camus A.C."/>
            <person name="Lorenz W."/>
            <person name="Vasireddy R."/>
            <person name="Vasireddy S."/>
            <person name="Smith T."/>
            <person name="Brown-Elliott B.A."/>
            <person name="Wallace R.J.Jr."/>
            <person name="Hasan N.A."/>
            <person name="Reischl U."/>
            <person name="Sanchez S."/>
        </authorList>
    </citation>
    <scope>NUCLEOTIDE SEQUENCE [LARGE SCALE GENOMIC DNA]</scope>
    <source>
        <strain evidence="2 3">15515</strain>
    </source>
</reference>
<accession>A0A1S1LL78</accession>
<dbReference type="EMBL" id="MLIQ01000021">
    <property type="protein sequence ID" value="OHU52328.1"/>
    <property type="molecule type" value="Genomic_DNA"/>
</dbReference>
<sequence>MSINWEHLEQPEFDRIIEALFSRRFKTVGTVTVVDGRGGDDGVDIQLDTHAGRRQIFQLKFFPEGFSSGWAKVRRPQITKSFKAALKHKPDEWTLVIPRNPTAPERKFVEALNGGTEPPTITIIGRNQLDDWLADDPSLDAFLQRDPEAALREMAAIYNQERAALLGGMNDVAERVRNLASVVDSVDPDWTIDFARSGDTEQLTVRPQHPLAAERNPIGFEVQTRPLDEADAALREQIERTLGYGTSTPVVIPGDAVESITVTGPEFLAGNWPAGEVHLGPFPHRPSIGKRVEIKLWNDSEVVATYEGTVTHAGRGGIGGTIEAAFFDGRLTVAMRLPHNPDLTELPDDRAHQPGVDVTVSYGPDAPQIVADVLHAAAAIRFSSQLEVHFDGEHAATFGGFPPITIDEYDQDLISIEQYAEDLAIVQRHCKQYFGIPQHIQPGGRVAMRVARLLVEGHIVASPKAELFAVELGADDSPQLRAALSTPRPIGWQSPIPHTVTAGDRTLTIGHVRVIHPRAVVDNLDEVIAALDAGNGKGFHVHYRPETDPFFHLMLDTGNGALDLRGKQIARWSLHGITQPGLPGDLAGGPDPAAAETDT</sequence>
<dbReference type="Proteomes" id="UP000180043">
    <property type="component" value="Unassembled WGS sequence"/>
</dbReference>
<evidence type="ECO:0000313" key="2">
    <source>
        <dbReference type="EMBL" id="OHU52328.1"/>
    </source>
</evidence>
<gene>
    <name evidence="2" type="ORF">BKG82_18870</name>
</gene>
<evidence type="ECO:0000256" key="1">
    <source>
        <dbReference type="SAM" id="MobiDB-lite"/>
    </source>
</evidence>
<proteinExistence type="predicted"/>
<dbReference type="AlphaFoldDB" id="A0A1S1LL78"/>
<name>A0A1S1LL78_MYCCH</name>
<feature type="region of interest" description="Disordered" evidence="1">
    <location>
        <begin position="580"/>
        <end position="599"/>
    </location>
</feature>